<dbReference type="Pfam" id="PF07883">
    <property type="entry name" value="Cupin_2"/>
    <property type="match status" value="1"/>
</dbReference>
<dbReference type="InterPro" id="IPR053146">
    <property type="entry name" value="QDO-like"/>
</dbReference>
<comment type="caution">
    <text evidence="2">The sequence shown here is derived from an EMBL/GenBank/DDBJ whole genome shotgun (WGS) entry which is preliminary data.</text>
</comment>
<dbReference type="Gene3D" id="2.60.120.10">
    <property type="entry name" value="Jelly Rolls"/>
    <property type="match status" value="1"/>
</dbReference>
<dbReference type="Proteomes" id="UP001153069">
    <property type="component" value="Unassembled WGS sequence"/>
</dbReference>
<dbReference type="PANTHER" id="PTHR36440:SF1">
    <property type="entry name" value="PUTATIVE (AFU_ORTHOLOGUE AFUA_8G07350)-RELATED"/>
    <property type="match status" value="1"/>
</dbReference>
<evidence type="ECO:0000313" key="3">
    <source>
        <dbReference type="Proteomes" id="UP001153069"/>
    </source>
</evidence>
<dbReference type="OrthoDB" id="9976870at2759"/>
<reference evidence="2" key="1">
    <citation type="submission" date="2020-06" db="EMBL/GenBank/DDBJ databases">
        <authorList>
            <consortium name="Plant Systems Biology data submission"/>
        </authorList>
    </citation>
    <scope>NUCLEOTIDE SEQUENCE</scope>
    <source>
        <strain evidence="2">D6</strain>
    </source>
</reference>
<dbReference type="InterPro" id="IPR014710">
    <property type="entry name" value="RmlC-like_jellyroll"/>
</dbReference>
<organism evidence="2 3">
    <name type="scientific">Seminavis robusta</name>
    <dbReference type="NCBI Taxonomy" id="568900"/>
    <lineage>
        <taxon>Eukaryota</taxon>
        <taxon>Sar</taxon>
        <taxon>Stramenopiles</taxon>
        <taxon>Ochrophyta</taxon>
        <taxon>Bacillariophyta</taxon>
        <taxon>Bacillariophyceae</taxon>
        <taxon>Bacillariophycidae</taxon>
        <taxon>Naviculales</taxon>
        <taxon>Naviculaceae</taxon>
        <taxon>Seminavis</taxon>
    </lineage>
</organism>
<dbReference type="SUPFAM" id="SSF51182">
    <property type="entry name" value="RmlC-like cupins"/>
    <property type="match status" value="1"/>
</dbReference>
<dbReference type="InterPro" id="IPR013096">
    <property type="entry name" value="Cupin_2"/>
</dbReference>
<keyword evidence="3" id="KW-1185">Reference proteome</keyword>
<evidence type="ECO:0000313" key="2">
    <source>
        <dbReference type="EMBL" id="CAB9504195.1"/>
    </source>
</evidence>
<evidence type="ECO:0000259" key="1">
    <source>
        <dbReference type="Pfam" id="PF07883"/>
    </source>
</evidence>
<proteinExistence type="predicted"/>
<gene>
    <name evidence="2" type="ORF">SEMRO_189_G081430.1</name>
</gene>
<feature type="domain" description="Cupin type-2" evidence="1">
    <location>
        <begin position="102"/>
        <end position="168"/>
    </location>
</feature>
<sequence length="227" mass="25424">MRFPTSTIARNPRRWIPSTGVIAPARRQMPQTAAIGAKATFTSTVAKSEQDTPFLARWKEDTVFASQKEPRPKVFIEHPGPRSLQLLVEPSDTAERMCLYEERVPPGAGTPVHVHFTEDEYFTFLEGQFKVIAGPSVLDVKAGETIFVPRGTPHAWCNVSDGPGRLLFGFTPCHKGHKLMEDVLNPDFRETNTPETMKDVYDIAILTEHFISPDSEELKTGWTKGFP</sequence>
<dbReference type="PANTHER" id="PTHR36440">
    <property type="entry name" value="PUTATIVE (AFU_ORTHOLOGUE AFUA_8G07350)-RELATED"/>
    <property type="match status" value="1"/>
</dbReference>
<name>A0A9N8DLE9_9STRA</name>
<dbReference type="InterPro" id="IPR011051">
    <property type="entry name" value="RmlC_Cupin_sf"/>
</dbReference>
<dbReference type="AlphaFoldDB" id="A0A9N8DLE9"/>
<accession>A0A9N8DLE9</accession>
<dbReference type="EMBL" id="CAICTM010000188">
    <property type="protein sequence ID" value="CAB9504195.1"/>
    <property type="molecule type" value="Genomic_DNA"/>
</dbReference>
<protein>
    <submittedName>
        <fullName evidence="2">Cupin 2, conserved barrel domain protein</fullName>
    </submittedName>
</protein>